<keyword evidence="2" id="KW-0677">Repeat</keyword>
<feature type="repeat" description="WD" evidence="3">
    <location>
        <begin position="59"/>
        <end position="81"/>
    </location>
</feature>
<evidence type="ECO:0000313" key="5">
    <source>
        <dbReference type="EMBL" id="RNA12671.1"/>
    </source>
</evidence>
<dbReference type="Gene3D" id="2.130.10.10">
    <property type="entry name" value="YVTN repeat-like/Quinoprotein amine dehydrogenase"/>
    <property type="match status" value="1"/>
</dbReference>
<evidence type="ECO:0000256" key="2">
    <source>
        <dbReference type="ARBA" id="ARBA00022737"/>
    </source>
</evidence>
<dbReference type="STRING" id="10195.A0A3M7QNM3"/>
<dbReference type="Pfam" id="PF00400">
    <property type="entry name" value="WD40"/>
    <property type="match status" value="5"/>
</dbReference>
<keyword evidence="6" id="KW-1185">Reference proteome</keyword>
<evidence type="ECO:0000256" key="1">
    <source>
        <dbReference type="ARBA" id="ARBA00022574"/>
    </source>
</evidence>
<evidence type="ECO:0000256" key="4">
    <source>
        <dbReference type="SAM" id="SignalP"/>
    </source>
</evidence>
<keyword evidence="1 3" id="KW-0853">WD repeat</keyword>
<reference evidence="5 6" key="1">
    <citation type="journal article" date="2018" name="Sci. Rep.">
        <title>Genomic signatures of local adaptation to the degree of environmental predictability in rotifers.</title>
        <authorList>
            <person name="Franch-Gras L."/>
            <person name="Hahn C."/>
            <person name="Garcia-Roger E.M."/>
            <person name="Carmona M.J."/>
            <person name="Serra M."/>
            <person name="Gomez A."/>
        </authorList>
    </citation>
    <scope>NUCLEOTIDE SEQUENCE [LARGE SCALE GENOMIC DNA]</scope>
    <source>
        <strain evidence="5">HYR1</strain>
    </source>
</reference>
<sequence length="446" mass="50851">MCGANYFMIFKLLFCYLAVGTKYFSIDIEKCKKFNSIVKLLNNQKKEINSLIVLSNADLVTASADGTLHVWETSSYSLKRKLSYTYGFWSLLELTNSTFASGSLSGEILIWNTSNWDVQYKWAAHGGGVEFLIKWNNKYLISSSQDKLIKIWNPTTYGLIKTLEKHLDHVNCLLELKNGDLASCSDDKTIIIWNQDDFSVIRTLTDHSGKVDSLALLKNDDLISCDRDGLILVWDKNNFSIKHSIRVDSGVYSLLVLSNGNVITGLWDGTNKIWNSNDFSLIKSFGNKTKLSQRFALLPNGDIANGYNDGKIIIWNKFYFHNIRHVISNNMFCRLAEFLQRLNLGGTKFVSAEIFCKNIFGFIELKSKALSSDNILLFSPLDNKFSITKIFFRDLIRDLYNVLSNEIELLPSANIASKDLSRERIWVLGIVRRVMPGQLYQSKCYL</sequence>
<dbReference type="InterPro" id="IPR015943">
    <property type="entry name" value="WD40/YVTN_repeat-like_dom_sf"/>
</dbReference>
<dbReference type="PROSITE" id="PS50082">
    <property type="entry name" value="WD_REPEATS_2"/>
    <property type="match status" value="2"/>
</dbReference>
<organism evidence="5 6">
    <name type="scientific">Brachionus plicatilis</name>
    <name type="common">Marine rotifer</name>
    <name type="synonym">Brachionus muelleri</name>
    <dbReference type="NCBI Taxonomy" id="10195"/>
    <lineage>
        <taxon>Eukaryota</taxon>
        <taxon>Metazoa</taxon>
        <taxon>Spiralia</taxon>
        <taxon>Gnathifera</taxon>
        <taxon>Rotifera</taxon>
        <taxon>Eurotatoria</taxon>
        <taxon>Monogononta</taxon>
        <taxon>Pseudotrocha</taxon>
        <taxon>Ploima</taxon>
        <taxon>Brachionidae</taxon>
        <taxon>Brachionus</taxon>
    </lineage>
</organism>
<dbReference type="OrthoDB" id="364224at2759"/>
<dbReference type="SUPFAM" id="SSF50978">
    <property type="entry name" value="WD40 repeat-like"/>
    <property type="match status" value="1"/>
</dbReference>
<proteinExistence type="predicted"/>
<evidence type="ECO:0000256" key="3">
    <source>
        <dbReference type="PROSITE-ProRule" id="PRU00221"/>
    </source>
</evidence>
<name>A0A3M7QNM3_BRAPC</name>
<dbReference type="Proteomes" id="UP000276133">
    <property type="component" value="Unassembled WGS sequence"/>
</dbReference>
<feature type="signal peptide" evidence="4">
    <location>
        <begin position="1"/>
        <end position="23"/>
    </location>
</feature>
<gene>
    <name evidence="5" type="ORF">BpHYR1_050604</name>
</gene>
<dbReference type="PROSITE" id="PS00678">
    <property type="entry name" value="WD_REPEATS_1"/>
    <property type="match status" value="1"/>
</dbReference>
<dbReference type="PANTHER" id="PTHR22847:SF637">
    <property type="entry name" value="WD REPEAT DOMAIN 5B"/>
    <property type="match status" value="1"/>
</dbReference>
<dbReference type="CDD" id="cd00200">
    <property type="entry name" value="WD40"/>
    <property type="match status" value="1"/>
</dbReference>
<protein>
    <submittedName>
        <fullName evidence="5">WD40 repeat</fullName>
    </submittedName>
</protein>
<evidence type="ECO:0000313" key="6">
    <source>
        <dbReference type="Proteomes" id="UP000276133"/>
    </source>
</evidence>
<dbReference type="InterPro" id="IPR036322">
    <property type="entry name" value="WD40_repeat_dom_sf"/>
</dbReference>
<dbReference type="PRINTS" id="PR00320">
    <property type="entry name" value="GPROTEINBRPT"/>
</dbReference>
<dbReference type="GO" id="GO:1990234">
    <property type="term" value="C:transferase complex"/>
    <property type="evidence" value="ECO:0007669"/>
    <property type="project" value="UniProtKB-ARBA"/>
</dbReference>
<feature type="chain" id="PRO_5018249622" evidence="4">
    <location>
        <begin position="24"/>
        <end position="446"/>
    </location>
</feature>
<keyword evidence="4" id="KW-0732">Signal</keyword>
<dbReference type="SMART" id="SM00320">
    <property type="entry name" value="WD40"/>
    <property type="match status" value="7"/>
</dbReference>
<dbReference type="InterPro" id="IPR020472">
    <property type="entry name" value="WD40_PAC1"/>
</dbReference>
<dbReference type="InterPro" id="IPR019775">
    <property type="entry name" value="WD40_repeat_CS"/>
</dbReference>
<dbReference type="InterPro" id="IPR001680">
    <property type="entry name" value="WD40_rpt"/>
</dbReference>
<accession>A0A3M7QNM3</accession>
<dbReference type="AlphaFoldDB" id="A0A3M7QNM3"/>
<dbReference type="EMBL" id="REGN01005640">
    <property type="protein sequence ID" value="RNA12671.1"/>
    <property type="molecule type" value="Genomic_DNA"/>
</dbReference>
<comment type="caution">
    <text evidence="5">The sequence shown here is derived from an EMBL/GenBank/DDBJ whole genome shotgun (WGS) entry which is preliminary data.</text>
</comment>
<feature type="repeat" description="WD" evidence="3">
    <location>
        <begin position="204"/>
        <end position="235"/>
    </location>
</feature>
<dbReference type="PANTHER" id="PTHR22847">
    <property type="entry name" value="WD40 REPEAT PROTEIN"/>
    <property type="match status" value="1"/>
</dbReference>